<sequence>MEVVQTVNTTWSGAQVAEIKEKLSDNGDENTVSSNTEMVELEADVMSEEDEVGLFFFWYFRFRYNREKNKRATALCACTCLRMMERVQWSEGLRQVPRGMVTSVRSVALNTDLSVEDIELLLTHITALRKEVAELLHKLLPHHPQAALQHQAVLCPGLKTEVKSEPDSVKLEFSSSPECKPKPLQLVDCRSSGISEEPCLKKEEHEDDWCRMMEHVQWSEGLRKVPGGMVTTVRSVALNTDLSMEDIELLLTRITALRKEVAELLHKLLPHHPQAALQHQAVLCPGLKTEVKSEPDSLVYCRSSGISEEPCLKKEEHEDDWCKMMEHVQWSEGLRQVPGEMVTTVRSVALNTDLSMEDIELLLTRITALRKEVAELLHKLLPHHPQAALQHQAVWSPDLKTDVKSEPDSPEFSSSPECKPEPPVMLHLIPEKRLRWQEREQKNVLRNSQRGLSAAPSATRASL</sequence>
<keyword evidence="3" id="KW-1185">Reference proteome</keyword>
<protein>
    <submittedName>
        <fullName evidence="2">Uncharacterized protein</fullName>
    </submittedName>
</protein>
<dbReference type="OrthoDB" id="8920688at2759"/>
<evidence type="ECO:0000313" key="2">
    <source>
        <dbReference type="EMBL" id="KAG7316175.1"/>
    </source>
</evidence>
<evidence type="ECO:0000256" key="1">
    <source>
        <dbReference type="SAM" id="MobiDB-lite"/>
    </source>
</evidence>
<feature type="region of interest" description="Disordered" evidence="1">
    <location>
        <begin position="439"/>
        <end position="463"/>
    </location>
</feature>
<gene>
    <name evidence="2" type="ORF">KOW79_021041</name>
</gene>
<name>A0A9D3SA82_9TELE</name>
<evidence type="ECO:0000313" key="3">
    <source>
        <dbReference type="Proteomes" id="UP000824219"/>
    </source>
</evidence>
<proteinExistence type="predicted"/>
<organism evidence="2 3">
    <name type="scientific">Hemibagrus wyckioides</name>
    <dbReference type="NCBI Taxonomy" id="337641"/>
    <lineage>
        <taxon>Eukaryota</taxon>
        <taxon>Metazoa</taxon>
        <taxon>Chordata</taxon>
        <taxon>Craniata</taxon>
        <taxon>Vertebrata</taxon>
        <taxon>Euteleostomi</taxon>
        <taxon>Actinopterygii</taxon>
        <taxon>Neopterygii</taxon>
        <taxon>Teleostei</taxon>
        <taxon>Ostariophysi</taxon>
        <taxon>Siluriformes</taxon>
        <taxon>Bagridae</taxon>
        <taxon>Hemibagrus</taxon>
    </lineage>
</organism>
<dbReference type="EMBL" id="JAHKSW010000026">
    <property type="protein sequence ID" value="KAG7316175.1"/>
    <property type="molecule type" value="Genomic_DNA"/>
</dbReference>
<feature type="region of interest" description="Disordered" evidence="1">
    <location>
        <begin position="400"/>
        <end position="424"/>
    </location>
</feature>
<dbReference type="AlphaFoldDB" id="A0A9D3SA82"/>
<accession>A0A9D3SA82</accession>
<dbReference type="Proteomes" id="UP000824219">
    <property type="component" value="Linkage Group LG26"/>
</dbReference>
<comment type="caution">
    <text evidence="2">The sequence shown here is derived from an EMBL/GenBank/DDBJ whole genome shotgun (WGS) entry which is preliminary data.</text>
</comment>
<reference evidence="2 3" key="1">
    <citation type="submission" date="2021-06" db="EMBL/GenBank/DDBJ databases">
        <title>Chromosome-level genome assembly of the red-tail catfish (Hemibagrus wyckioides).</title>
        <authorList>
            <person name="Shao F."/>
        </authorList>
    </citation>
    <scope>NUCLEOTIDE SEQUENCE [LARGE SCALE GENOMIC DNA]</scope>
    <source>
        <strain evidence="2">EC202008001</strain>
        <tissue evidence="2">Blood</tissue>
    </source>
</reference>